<dbReference type="InterPro" id="IPR013097">
    <property type="entry name" value="Dabb"/>
</dbReference>
<dbReference type="PROSITE" id="PS51502">
    <property type="entry name" value="S_R_A_B_BARREL"/>
    <property type="match status" value="1"/>
</dbReference>
<sequence length="100" mass="11504">MIRHVVMFTFKDFAGGRTKTENLDLAEEMFSGMYPIIPEIKNLYVGKDIALSEGAYDLLLLVDIETPEALKRYLEHPYHVKVSNFVGSVRDDRRVIDVEL</sequence>
<proteinExistence type="predicted"/>
<dbReference type="AlphaFoldDB" id="A0A1M5Z1K0"/>
<organism evidence="2 3">
    <name type="scientific">Sporobacter termitidis DSM 10068</name>
    <dbReference type="NCBI Taxonomy" id="1123282"/>
    <lineage>
        <taxon>Bacteria</taxon>
        <taxon>Bacillati</taxon>
        <taxon>Bacillota</taxon>
        <taxon>Clostridia</taxon>
        <taxon>Eubacteriales</taxon>
        <taxon>Oscillospiraceae</taxon>
        <taxon>Sporobacter</taxon>
    </lineage>
</organism>
<reference evidence="2 3" key="1">
    <citation type="submission" date="2016-11" db="EMBL/GenBank/DDBJ databases">
        <authorList>
            <person name="Jaros S."/>
            <person name="Januszkiewicz K."/>
            <person name="Wedrychowicz H."/>
        </authorList>
    </citation>
    <scope>NUCLEOTIDE SEQUENCE [LARGE SCALE GENOMIC DNA]</scope>
    <source>
        <strain evidence="2 3">DSM 10068</strain>
    </source>
</reference>
<dbReference type="EMBL" id="FQXV01000012">
    <property type="protein sequence ID" value="SHI17948.1"/>
    <property type="molecule type" value="Genomic_DNA"/>
</dbReference>
<dbReference type="PANTHER" id="PTHR37832">
    <property type="entry name" value="BLL2683 PROTEIN"/>
    <property type="match status" value="1"/>
</dbReference>
<dbReference type="RefSeq" id="WP_073080801.1">
    <property type="nucleotide sequence ID" value="NZ_FQXV01000012.1"/>
</dbReference>
<dbReference type="OrthoDB" id="9808130at2"/>
<gene>
    <name evidence="2" type="ORF">SAMN02745823_03071</name>
</gene>
<evidence type="ECO:0000259" key="1">
    <source>
        <dbReference type="PROSITE" id="PS51502"/>
    </source>
</evidence>
<dbReference type="SUPFAM" id="SSF54909">
    <property type="entry name" value="Dimeric alpha+beta barrel"/>
    <property type="match status" value="1"/>
</dbReference>
<feature type="domain" description="Stress-response A/B barrel" evidence="1">
    <location>
        <begin position="2"/>
        <end position="98"/>
    </location>
</feature>
<dbReference type="Proteomes" id="UP000183995">
    <property type="component" value="Unassembled WGS sequence"/>
</dbReference>
<name>A0A1M5Z1K0_9FIRM</name>
<accession>A0A1M5Z1K0</accession>
<dbReference type="InterPro" id="IPR011008">
    <property type="entry name" value="Dimeric_a/b-barrel"/>
</dbReference>
<dbReference type="Gene3D" id="3.30.70.100">
    <property type="match status" value="1"/>
</dbReference>
<protein>
    <submittedName>
        <fullName evidence="2">Stress responsive A/B Barrel Domain</fullName>
    </submittedName>
</protein>
<dbReference type="Pfam" id="PF07876">
    <property type="entry name" value="Dabb"/>
    <property type="match status" value="1"/>
</dbReference>
<dbReference type="PANTHER" id="PTHR37832:SF1">
    <property type="entry name" value="STRESS-RESPONSE A_B BARREL DOMAIN-CONTAINING PROTEIN"/>
    <property type="match status" value="1"/>
</dbReference>
<dbReference type="SMART" id="SM00886">
    <property type="entry name" value="Dabb"/>
    <property type="match status" value="1"/>
</dbReference>
<keyword evidence="3" id="KW-1185">Reference proteome</keyword>
<evidence type="ECO:0000313" key="2">
    <source>
        <dbReference type="EMBL" id="SHI17948.1"/>
    </source>
</evidence>
<evidence type="ECO:0000313" key="3">
    <source>
        <dbReference type="Proteomes" id="UP000183995"/>
    </source>
</evidence>